<evidence type="ECO:0000256" key="1">
    <source>
        <dbReference type="ARBA" id="ARBA00012493"/>
    </source>
</evidence>
<name>A0A6L2L4R2_TANCI</name>
<dbReference type="PANTHER" id="PTHR37984:SF5">
    <property type="entry name" value="PROTEIN NYNRIN-LIKE"/>
    <property type="match status" value="1"/>
</dbReference>
<dbReference type="InterPro" id="IPR043128">
    <property type="entry name" value="Rev_trsase/Diguanyl_cyclase"/>
</dbReference>
<dbReference type="Gene3D" id="3.30.70.270">
    <property type="match status" value="1"/>
</dbReference>
<keyword evidence="5" id="KW-0255">Endonuclease</keyword>
<keyword evidence="3" id="KW-0548">Nucleotidyltransferase</keyword>
<dbReference type="InterPro" id="IPR041588">
    <property type="entry name" value="Integrase_H2C2"/>
</dbReference>
<evidence type="ECO:0000256" key="4">
    <source>
        <dbReference type="ARBA" id="ARBA00022722"/>
    </source>
</evidence>
<evidence type="ECO:0000259" key="11">
    <source>
        <dbReference type="Pfam" id="PF03732"/>
    </source>
</evidence>
<evidence type="ECO:0000256" key="7">
    <source>
        <dbReference type="ARBA" id="ARBA00022918"/>
    </source>
</evidence>
<evidence type="ECO:0000259" key="10">
    <source>
        <dbReference type="Pfam" id="PF00078"/>
    </source>
</evidence>
<sequence length="1549" mass="175400">MTAPIISISSDSSKESVGSHAPRVILFGTILAIIPVIPEVPIAPADPIVSPEVGAVYVISPTGVLDLVDYSFSFDYDPLEDSLPMAPKLPLVSPFLCSDDSKVDSESEPAEQRPERHESLTSSSEFPLAPVVAPPGIHRRPAILVRPDEAIPFGRPYRTHPNGPRKLLTARKMDLFLLVDLHGDVYLIVIWLIILHQILLRTRLFLVHLRTLHQIFLQSSPDSSSKRSLDSSLPSAGPSHKRCRSSATLVPSSTRVLRSIAPALANLLPPKRFRDSYSSEVSKEEHIEMGTGDAETVAELGISDEVGAHTEDETSEGGAMEIVVDPLATCDIFEPIGGHAPDLEGSLYDMSHFMSEVPLDRITEFETAQRQLEAGQLVASGESWDRDDTRRRLRRLESLVERRFGFLLLVRTMTITRSGMTPEAIKELVNRRVEEALAAYEVTHAANALEAESQSQNGNDDDNGNGYSGNGNCDNGNGGNGNPKDNDKGARFVARECTYQDFMKCQPLNSKGMKGVVRLIRWFEKMETVFYISNCPEKYQVKYATYTLLNSALTWWNSHKRTIRADAAFAMSWGELMKLMAEGYCPRNEIQKMESELWNLTVKNNDLAAYTQRFRELTLLCTKMVLEEENQVKFYIGCLPDNIQGNVIKDNCGHQPPFKRHNVEGQNVARTYTAGNNKRRVYNGPLPLYNKCKFHHEGPCTMRFGKCTKVGHLTPDCYYRSDFLKLKDQNHGNKTGNKNMIGEARGKAYVLGEGDANPDSNIVTGTFLLNNYYASVLFDSGADRSFVTTTFSTLLDIIPDTLDVSYVVELADGRIFETKIVFRGCTLGLLGHSLNIDLMTVELGSFDVVIGMDWLVNHHALIVCGEKIVRIPYEDEVLIVQGDRNGKGKKSNLSSISCTKTQKYIKKGFLIFLAQVMWKETEDKSEEKRLEDVPTVQDFSKVFPKDFPGLPPVRQVEFQIDLVSGAAPVAQAPYRLAPSKLTRYGHYVFQVMPFGLTNAPVVFMDLMNRVCKPYLDKFVIIFIDDILIYSKSSEEHAEHLKLILELLKKENCTPSFQSVNFGCWREQRVFLEHCARKGAPIRSSTRIRAGLGEHIALIERPDKIPIGYQDGFEAWFANRVWVWRVAAPPQTCPIAIPIYCDASRKGLGTVLMQNEKVIVYVSRQLKIHEKNYTAHDLELGTVVFGLKMRRHYLYGTICVMFTDHKSLQHILDQKDLNMRQRRWLKLLSDYDCEIHYHLGKANVVADALNRKEQIKPLQVRALVLMTGGMIKNLEPRADGTLCLRNKSWIPCFVDLRTLIMHESHKSKYSIHPGSDKMYQDLKKLYWWPNIKAEIATYIRKCLTYAKVKAECQKPFGLLVQPVIPVWKCENITMDLVTKLPKTSTGQDAIWVIVDRLTKSVHFLPMKEIDSMEKYTRQYLNEVVLRHGVPVLIISDRDNGQSERTIQTLKDMMRACVIDFEKGWDRHLPLVKFSYNNSYHTSIKVAPFEALYGQKCRSPICWAEVGDAQLTGPEIIHETTKKIIQIKKRIQAARDRQKSYADRRRKPLEF</sequence>
<evidence type="ECO:0000256" key="8">
    <source>
        <dbReference type="SAM" id="MobiDB-lite"/>
    </source>
</evidence>
<evidence type="ECO:0000256" key="3">
    <source>
        <dbReference type="ARBA" id="ARBA00022695"/>
    </source>
</evidence>
<keyword evidence="9" id="KW-0812">Transmembrane</keyword>
<dbReference type="EMBL" id="BKCJ010003595">
    <property type="protein sequence ID" value="GEU56040.1"/>
    <property type="molecule type" value="Genomic_DNA"/>
</dbReference>
<evidence type="ECO:0000313" key="14">
    <source>
        <dbReference type="EMBL" id="GEU56040.1"/>
    </source>
</evidence>
<dbReference type="Pfam" id="PF17921">
    <property type="entry name" value="Integrase_H2C2"/>
    <property type="match status" value="1"/>
</dbReference>
<feature type="domain" description="Integrase zinc-binding" evidence="13">
    <location>
        <begin position="1294"/>
        <end position="1349"/>
    </location>
</feature>
<dbReference type="PANTHER" id="PTHR37984">
    <property type="entry name" value="PROTEIN CBG26694"/>
    <property type="match status" value="1"/>
</dbReference>
<dbReference type="InterPro" id="IPR021109">
    <property type="entry name" value="Peptidase_aspartic_dom_sf"/>
</dbReference>
<dbReference type="InterPro" id="IPR043502">
    <property type="entry name" value="DNA/RNA_pol_sf"/>
</dbReference>
<dbReference type="InterPro" id="IPR001969">
    <property type="entry name" value="Aspartic_peptidase_AS"/>
</dbReference>
<feature type="region of interest" description="Disordered" evidence="8">
    <location>
        <begin position="100"/>
        <end position="128"/>
    </location>
</feature>
<feature type="compositionally biased region" description="Basic and acidic residues" evidence="8">
    <location>
        <begin position="100"/>
        <end position="119"/>
    </location>
</feature>
<gene>
    <name evidence="14" type="ORF">Tci_028018</name>
</gene>
<evidence type="ECO:0000259" key="13">
    <source>
        <dbReference type="Pfam" id="PF17921"/>
    </source>
</evidence>
<dbReference type="Pfam" id="PF03732">
    <property type="entry name" value="Retrotrans_gag"/>
    <property type="match status" value="1"/>
</dbReference>
<evidence type="ECO:0000256" key="5">
    <source>
        <dbReference type="ARBA" id="ARBA00022759"/>
    </source>
</evidence>
<keyword evidence="7 14" id="KW-0695">RNA-directed DNA polymerase</keyword>
<keyword evidence="6" id="KW-0378">Hydrolase</keyword>
<dbReference type="GO" id="GO:0003964">
    <property type="term" value="F:RNA-directed DNA polymerase activity"/>
    <property type="evidence" value="ECO:0007669"/>
    <property type="project" value="UniProtKB-KW"/>
</dbReference>
<comment type="caution">
    <text evidence="14">The sequence shown here is derived from an EMBL/GenBank/DDBJ whole genome shotgun (WGS) entry which is preliminary data.</text>
</comment>
<keyword evidence="9" id="KW-0472">Membrane</keyword>
<dbReference type="GO" id="GO:0003676">
    <property type="term" value="F:nucleic acid binding"/>
    <property type="evidence" value="ECO:0007669"/>
    <property type="project" value="InterPro"/>
</dbReference>
<feature type="domain" description="Retrotransposon gag" evidence="11">
    <location>
        <begin position="542"/>
        <end position="637"/>
    </location>
</feature>
<dbReference type="Pfam" id="PF00078">
    <property type="entry name" value="RVT_1"/>
    <property type="match status" value="1"/>
</dbReference>
<proteinExistence type="predicted"/>
<dbReference type="InterPro" id="IPR012337">
    <property type="entry name" value="RNaseH-like_sf"/>
</dbReference>
<feature type="domain" description="Reverse transcriptase RNase H-like" evidence="12">
    <location>
        <begin position="1138"/>
        <end position="1230"/>
    </location>
</feature>
<keyword evidence="4" id="KW-0540">Nuclease</keyword>
<dbReference type="GO" id="GO:0006508">
    <property type="term" value="P:proteolysis"/>
    <property type="evidence" value="ECO:0007669"/>
    <property type="project" value="InterPro"/>
</dbReference>
<evidence type="ECO:0000256" key="9">
    <source>
        <dbReference type="SAM" id="Phobius"/>
    </source>
</evidence>
<protein>
    <recommendedName>
        <fullName evidence="1">RNA-directed DNA polymerase</fullName>
        <ecNumber evidence="1">2.7.7.49</ecNumber>
    </recommendedName>
</protein>
<dbReference type="InterPro" id="IPR036397">
    <property type="entry name" value="RNaseH_sf"/>
</dbReference>
<dbReference type="SUPFAM" id="SSF56672">
    <property type="entry name" value="DNA/RNA polymerases"/>
    <property type="match status" value="1"/>
</dbReference>
<evidence type="ECO:0000259" key="12">
    <source>
        <dbReference type="Pfam" id="PF17917"/>
    </source>
</evidence>
<feature type="region of interest" description="Disordered" evidence="8">
    <location>
        <begin position="450"/>
        <end position="487"/>
    </location>
</feature>
<dbReference type="SUPFAM" id="SSF50630">
    <property type="entry name" value="Acid proteases"/>
    <property type="match status" value="1"/>
</dbReference>
<dbReference type="Gene3D" id="2.40.70.10">
    <property type="entry name" value="Acid Proteases"/>
    <property type="match status" value="1"/>
</dbReference>
<dbReference type="Pfam" id="PF17917">
    <property type="entry name" value="RT_RNaseH"/>
    <property type="match status" value="1"/>
</dbReference>
<organism evidence="14">
    <name type="scientific">Tanacetum cinerariifolium</name>
    <name type="common">Dalmatian daisy</name>
    <name type="synonym">Chrysanthemum cinerariifolium</name>
    <dbReference type="NCBI Taxonomy" id="118510"/>
    <lineage>
        <taxon>Eukaryota</taxon>
        <taxon>Viridiplantae</taxon>
        <taxon>Streptophyta</taxon>
        <taxon>Embryophyta</taxon>
        <taxon>Tracheophyta</taxon>
        <taxon>Spermatophyta</taxon>
        <taxon>Magnoliopsida</taxon>
        <taxon>eudicotyledons</taxon>
        <taxon>Gunneridae</taxon>
        <taxon>Pentapetalae</taxon>
        <taxon>asterids</taxon>
        <taxon>campanulids</taxon>
        <taxon>Asterales</taxon>
        <taxon>Asteraceae</taxon>
        <taxon>Asteroideae</taxon>
        <taxon>Anthemideae</taxon>
        <taxon>Anthemidinae</taxon>
        <taxon>Tanacetum</taxon>
    </lineage>
</organism>
<dbReference type="InterPro" id="IPR050951">
    <property type="entry name" value="Retrovirus_Pol_polyprotein"/>
</dbReference>
<dbReference type="EC" id="2.7.7.49" evidence="1"/>
<accession>A0A6L2L4R2</accession>
<keyword evidence="2" id="KW-0808">Transferase</keyword>
<feature type="transmembrane region" description="Helical" evidence="9">
    <location>
        <begin position="175"/>
        <end position="194"/>
    </location>
</feature>
<dbReference type="GO" id="GO:0004190">
    <property type="term" value="F:aspartic-type endopeptidase activity"/>
    <property type="evidence" value="ECO:0007669"/>
    <property type="project" value="InterPro"/>
</dbReference>
<dbReference type="PROSITE" id="PS00141">
    <property type="entry name" value="ASP_PROTEASE"/>
    <property type="match status" value="1"/>
</dbReference>
<reference evidence="14" key="1">
    <citation type="journal article" date="2019" name="Sci. Rep.">
        <title>Draft genome of Tanacetum cinerariifolium, the natural source of mosquito coil.</title>
        <authorList>
            <person name="Yamashiro T."/>
            <person name="Shiraishi A."/>
            <person name="Satake H."/>
            <person name="Nakayama K."/>
        </authorList>
    </citation>
    <scope>NUCLEOTIDE SEQUENCE</scope>
</reference>
<dbReference type="InterPro" id="IPR041373">
    <property type="entry name" value="RT_RNaseH"/>
</dbReference>
<dbReference type="InterPro" id="IPR000477">
    <property type="entry name" value="RT_dom"/>
</dbReference>
<dbReference type="Pfam" id="PF08284">
    <property type="entry name" value="RVP_2"/>
    <property type="match status" value="1"/>
</dbReference>
<feature type="region of interest" description="Disordered" evidence="8">
    <location>
        <begin position="220"/>
        <end position="248"/>
    </location>
</feature>
<keyword evidence="9" id="KW-1133">Transmembrane helix</keyword>
<dbReference type="CDD" id="cd00303">
    <property type="entry name" value="retropepsin_like"/>
    <property type="match status" value="1"/>
</dbReference>
<dbReference type="InterPro" id="IPR005162">
    <property type="entry name" value="Retrotrans_gag_dom"/>
</dbReference>
<dbReference type="GO" id="GO:0004519">
    <property type="term" value="F:endonuclease activity"/>
    <property type="evidence" value="ECO:0007669"/>
    <property type="project" value="UniProtKB-KW"/>
</dbReference>
<dbReference type="CDD" id="cd09274">
    <property type="entry name" value="RNase_HI_RT_Ty3"/>
    <property type="match status" value="1"/>
</dbReference>
<evidence type="ECO:0000256" key="2">
    <source>
        <dbReference type="ARBA" id="ARBA00022679"/>
    </source>
</evidence>
<evidence type="ECO:0000256" key="6">
    <source>
        <dbReference type="ARBA" id="ARBA00022801"/>
    </source>
</evidence>
<dbReference type="Gene3D" id="1.10.340.70">
    <property type="match status" value="1"/>
</dbReference>
<dbReference type="SUPFAM" id="SSF53098">
    <property type="entry name" value="Ribonuclease H-like"/>
    <property type="match status" value="1"/>
</dbReference>
<dbReference type="Gene3D" id="3.30.420.10">
    <property type="entry name" value="Ribonuclease H-like superfamily/Ribonuclease H"/>
    <property type="match status" value="2"/>
</dbReference>
<feature type="domain" description="Reverse transcriptase" evidence="10">
    <location>
        <begin position="982"/>
        <end position="1053"/>
    </location>
</feature>